<dbReference type="Pfam" id="PF07070">
    <property type="entry name" value="Spo0M"/>
    <property type="match status" value="1"/>
</dbReference>
<evidence type="ECO:0000313" key="1">
    <source>
        <dbReference type="EMBL" id="SFS44802.1"/>
    </source>
</evidence>
<dbReference type="RefSeq" id="WP_091834026.1">
    <property type="nucleotide sequence ID" value="NZ_FPAA01000002.1"/>
</dbReference>
<reference evidence="2" key="1">
    <citation type="submission" date="2016-10" db="EMBL/GenBank/DDBJ databases">
        <authorList>
            <person name="Varghese N."/>
            <person name="Submissions S."/>
        </authorList>
    </citation>
    <scope>NUCLEOTIDE SEQUENCE [LARGE SCALE GENOMIC DNA]</scope>
    <source>
        <strain evidence="2">DSM 45789</strain>
    </source>
</reference>
<dbReference type="Proteomes" id="UP000198660">
    <property type="component" value="Unassembled WGS sequence"/>
</dbReference>
<dbReference type="EMBL" id="FPAA01000002">
    <property type="protein sequence ID" value="SFS44802.1"/>
    <property type="molecule type" value="Genomic_DNA"/>
</dbReference>
<protein>
    <submittedName>
        <fullName evidence="1">Sporulation-control protein</fullName>
    </submittedName>
</protein>
<evidence type="ECO:0000313" key="2">
    <source>
        <dbReference type="Proteomes" id="UP000198660"/>
    </source>
</evidence>
<name>A0A1I6PXA9_9BACL</name>
<dbReference type="AlphaFoldDB" id="A0A1I6PXA9"/>
<accession>A0A1I6PXA9</accession>
<keyword evidence="2" id="KW-1185">Reference proteome</keyword>
<dbReference type="OrthoDB" id="2351239at2"/>
<organism evidence="1 2">
    <name type="scientific">Marininema halotolerans</name>
    <dbReference type="NCBI Taxonomy" id="1155944"/>
    <lineage>
        <taxon>Bacteria</taxon>
        <taxon>Bacillati</taxon>
        <taxon>Bacillota</taxon>
        <taxon>Bacilli</taxon>
        <taxon>Bacillales</taxon>
        <taxon>Thermoactinomycetaceae</taxon>
        <taxon>Marininema</taxon>
    </lineage>
</organism>
<dbReference type="InterPro" id="IPR009776">
    <property type="entry name" value="Spore_0_M"/>
</dbReference>
<proteinExistence type="predicted"/>
<dbReference type="PANTHER" id="PTHR40053:SF1">
    <property type="entry name" value="SPORULATION-CONTROL PROTEIN SPO0M"/>
    <property type="match status" value="1"/>
</dbReference>
<gene>
    <name evidence="1" type="ORF">SAMN05444972_102197</name>
</gene>
<dbReference type="PANTHER" id="PTHR40053">
    <property type="entry name" value="SPORULATION-CONTROL PROTEIN SPO0M"/>
    <property type="match status" value="1"/>
</dbReference>
<sequence length="230" mass="26191">MDFGNVLVRIGIGATTVDARLEKAEYIQGEILRGYILVRGGKSIQHIERMYLYLAATTGEMIDRFSLEGGFMIAPGEEKRIPFEHPLPSYIPITTSRSEWVLRTGADIDMAIDPSDQDRIRILPSPELKLMFRLLKSGGFEPIYCGDKMVKEHGKFVQVFDYSPPASWKASIRQLELKVLGNGFFTMELIRRELRNELETRIPVAVTEDDMKDTGVSLFHRLIARVKEII</sequence>